<dbReference type="InterPro" id="IPR009057">
    <property type="entry name" value="Homeodomain-like_sf"/>
</dbReference>
<feature type="region of interest" description="Disordered" evidence="3">
    <location>
        <begin position="1"/>
        <end position="38"/>
    </location>
</feature>
<dbReference type="SUPFAM" id="SSF48498">
    <property type="entry name" value="Tetracyclin repressor-like, C-terminal domain"/>
    <property type="match status" value="1"/>
</dbReference>
<proteinExistence type="predicted"/>
<name>A0ABV2R7W7_9CAUL</name>
<dbReference type="Pfam" id="PF17939">
    <property type="entry name" value="TetR_C_30"/>
    <property type="match status" value="1"/>
</dbReference>
<dbReference type="PROSITE" id="PS50977">
    <property type="entry name" value="HTH_TETR_2"/>
    <property type="match status" value="1"/>
</dbReference>
<protein>
    <submittedName>
        <fullName evidence="5">AcrR family transcriptional regulator</fullName>
    </submittedName>
</protein>
<dbReference type="InterPro" id="IPR036271">
    <property type="entry name" value="Tet_transcr_reg_TetR-rel_C_sf"/>
</dbReference>
<dbReference type="InterPro" id="IPR050109">
    <property type="entry name" value="HTH-type_TetR-like_transc_reg"/>
</dbReference>
<evidence type="ECO:0000256" key="1">
    <source>
        <dbReference type="ARBA" id="ARBA00023125"/>
    </source>
</evidence>
<accession>A0ABV2R7W7</accession>
<evidence type="ECO:0000256" key="2">
    <source>
        <dbReference type="PROSITE-ProRule" id="PRU00335"/>
    </source>
</evidence>
<sequence>MTAIESKPRPRTATQAPAKAPAKAKAPPKPKAQRREETTTRILDVAEALFARDGLHGVTLKAVAKEAGVDTALLHYYFDDKNRLFSTVFGRRAEVVNKLRLDSLDRYEAEHGDAMTVRGAIDAFLRPLFVLFDEGDKAWLNYAALVAQVNNTPVWGGDTMHQHFDPVIHRFIDVLRRIAPETPPRQIYWFYHLLSGSLTLSLAQTGRIDVLSGGLCKSSEMGAICDAMEAVFTGGFDAIRLRGQPSDA</sequence>
<feature type="domain" description="HTH tetR-type" evidence="4">
    <location>
        <begin position="36"/>
        <end position="96"/>
    </location>
</feature>
<dbReference type="InterPro" id="IPR001647">
    <property type="entry name" value="HTH_TetR"/>
</dbReference>
<dbReference type="EMBL" id="JBEPTF010000001">
    <property type="protein sequence ID" value="MET4682510.1"/>
    <property type="molecule type" value="Genomic_DNA"/>
</dbReference>
<feature type="DNA-binding region" description="H-T-H motif" evidence="2">
    <location>
        <begin position="59"/>
        <end position="78"/>
    </location>
</feature>
<dbReference type="PANTHER" id="PTHR30055:SF228">
    <property type="entry name" value="TRANSCRIPTIONAL REGULATOR-RELATED"/>
    <property type="match status" value="1"/>
</dbReference>
<evidence type="ECO:0000259" key="4">
    <source>
        <dbReference type="PROSITE" id="PS50977"/>
    </source>
</evidence>
<gene>
    <name evidence="5" type="ORF">ABIE19_000419</name>
</gene>
<dbReference type="Gene3D" id="1.10.357.10">
    <property type="entry name" value="Tetracycline Repressor, domain 2"/>
    <property type="match status" value="1"/>
</dbReference>
<dbReference type="SUPFAM" id="SSF46689">
    <property type="entry name" value="Homeodomain-like"/>
    <property type="match status" value="1"/>
</dbReference>
<dbReference type="InterPro" id="IPR041586">
    <property type="entry name" value="PsrA_TetR_C"/>
</dbReference>
<dbReference type="PRINTS" id="PR00455">
    <property type="entry name" value="HTHTETR"/>
</dbReference>
<dbReference type="PANTHER" id="PTHR30055">
    <property type="entry name" value="HTH-TYPE TRANSCRIPTIONAL REGULATOR RUTR"/>
    <property type="match status" value="1"/>
</dbReference>
<evidence type="ECO:0000313" key="6">
    <source>
        <dbReference type="Proteomes" id="UP001549313"/>
    </source>
</evidence>
<evidence type="ECO:0000256" key="3">
    <source>
        <dbReference type="SAM" id="MobiDB-lite"/>
    </source>
</evidence>
<organism evidence="5 6">
    <name type="scientific">Brevundimonas faecalis</name>
    <dbReference type="NCBI Taxonomy" id="947378"/>
    <lineage>
        <taxon>Bacteria</taxon>
        <taxon>Pseudomonadati</taxon>
        <taxon>Pseudomonadota</taxon>
        <taxon>Alphaproteobacteria</taxon>
        <taxon>Caulobacterales</taxon>
        <taxon>Caulobacteraceae</taxon>
        <taxon>Brevundimonas</taxon>
    </lineage>
</organism>
<reference evidence="5 6" key="1">
    <citation type="submission" date="2024-06" db="EMBL/GenBank/DDBJ databases">
        <title>Sorghum-associated microbial communities from plants grown in Nebraska, USA.</title>
        <authorList>
            <person name="Schachtman D."/>
        </authorList>
    </citation>
    <scope>NUCLEOTIDE SEQUENCE [LARGE SCALE GENOMIC DNA]</scope>
    <source>
        <strain evidence="5 6">2814</strain>
    </source>
</reference>
<feature type="compositionally biased region" description="Low complexity" evidence="3">
    <location>
        <begin position="11"/>
        <end position="25"/>
    </location>
</feature>
<dbReference type="Pfam" id="PF00440">
    <property type="entry name" value="TetR_N"/>
    <property type="match status" value="1"/>
</dbReference>
<keyword evidence="6" id="KW-1185">Reference proteome</keyword>
<dbReference type="Proteomes" id="UP001549313">
    <property type="component" value="Unassembled WGS sequence"/>
</dbReference>
<keyword evidence="1 2" id="KW-0238">DNA-binding</keyword>
<dbReference type="RefSeq" id="WP_354087455.1">
    <property type="nucleotide sequence ID" value="NZ_JBEPTF010000001.1"/>
</dbReference>
<evidence type="ECO:0000313" key="5">
    <source>
        <dbReference type="EMBL" id="MET4682510.1"/>
    </source>
</evidence>
<comment type="caution">
    <text evidence="5">The sequence shown here is derived from an EMBL/GenBank/DDBJ whole genome shotgun (WGS) entry which is preliminary data.</text>
</comment>